<keyword evidence="10 20" id="KW-1133">Transmembrane helix</keyword>
<dbReference type="Proteomes" id="UP000242814">
    <property type="component" value="Unassembled WGS sequence"/>
</dbReference>
<evidence type="ECO:0000256" key="14">
    <source>
        <dbReference type="ARBA" id="ARBA00037042"/>
    </source>
</evidence>
<feature type="region of interest" description="Disordered" evidence="19">
    <location>
        <begin position="778"/>
        <end position="830"/>
    </location>
</feature>
<evidence type="ECO:0000256" key="4">
    <source>
        <dbReference type="ARBA" id="ARBA00022645"/>
    </source>
</evidence>
<dbReference type="InterPro" id="IPR001563">
    <property type="entry name" value="Peptidase_S10"/>
</dbReference>
<evidence type="ECO:0000256" key="6">
    <source>
        <dbReference type="ARBA" id="ARBA00022692"/>
    </source>
</evidence>
<keyword evidence="4 21" id="KW-0121">Carboxypeptidase</keyword>
<feature type="transmembrane region" description="Helical" evidence="20">
    <location>
        <begin position="713"/>
        <end position="730"/>
    </location>
</feature>
<comment type="similarity">
    <text evidence="3">Belongs to the peptidase S10 family.</text>
</comment>
<evidence type="ECO:0000256" key="16">
    <source>
        <dbReference type="ARBA" id="ARBA00040403"/>
    </source>
</evidence>
<dbReference type="VEuPathDB" id="FungiDB:PABG_06620"/>
<evidence type="ECO:0000256" key="12">
    <source>
        <dbReference type="ARBA" id="ARBA00023136"/>
    </source>
</evidence>
<sequence>MGNKPQTPSSTFVVEHLDRELGPWSALEYGCIARESSAADSKFLLTSVPESLKVPDELASLRRLEVQHRSVEEIFADRKEKVCLLDPSAETELRPEDGEKFEVFLFGGILGDDPPRDRTSELRQKGFTGRRLGPKQMTTDTAVRVTRIVTQDKVPLEKIPYVDFPELRFNEHESTEMPFRYVKDEAGNPIMPENNMGFSGSRAWSKWLTICLAITHPFSVTAKSAADYYVHSLPGQPEGPLLKMHAGHIEISPETSGNLFFWHFENRHIADKPRTVVWLNGGPGCSSEDGALMEIGPYRLIDKETLNYTEGSWDEFANLLFVDQPVGTGFSYGSTEHYVHELDEMASQFVTFLEKWFEIFPHYEPDDLYFAGESYAGQYIPYIARAVLDRNKKQDVQANNRIWNLKGLLIGNGWISPQHQYPAYLPYVYQEGVVQAGTQEANLIEAKAAKCMKELNVEDTTGTVHIPDCEDILQAILDYTHKGKRCINMYDIRLTDDYSACGMNWPPDLRDIQPYLRRKDVVKALHINEEKQTGWTECAGAVGSSLKARNSKPAVELLPGLLEEGLPILLFSGQKDLICNHVGTEDMIKNMKWSGGTGFELSPGVWAPRQDWTFEGEPAGIYQQARNLTYVLFYNASHMVPFDYPRRSRDMLDKFLGVDITHIGGDPADSRIDGEKGPTTSVGAHPNSTAAAEREKEKLSTAAWKAYYKSGEVALVIVAIAAFAWGIFIWRSRRKHQSSGYRSIYPMLGLNSTGSLGQISHKHSRRNGDIEAADFDETELDDQPSQAFLSRSSRDGDAYAVGEEGSDEEDGASDGQQPMFDQSRGEEGRS</sequence>
<evidence type="ECO:0000256" key="20">
    <source>
        <dbReference type="SAM" id="Phobius"/>
    </source>
</evidence>
<feature type="region of interest" description="Disordered" evidence="19">
    <location>
        <begin position="667"/>
        <end position="693"/>
    </location>
</feature>
<comment type="subcellular location">
    <subcellularLocation>
        <location evidence="2">Golgi apparatus</location>
        <location evidence="2">trans-Golgi network membrane</location>
        <topology evidence="2">Single-pass type I membrane protein</topology>
    </subcellularLocation>
</comment>
<evidence type="ECO:0000256" key="19">
    <source>
        <dbReference type="SAM" id="MobiDB-lite"/>
    </source>
</evidence>
<comment type="catalytic activity">
    <reaction evidence="1">
        <text>Preferential release of a C-terminal arginine or lysine residue.</text>
        <dbReference type="EC" id="3.4.16.6"/>
    </reaction>
</comment>
<keyword evidence="6 20" id="KW-0812">Transmembrane</keyword>
<evidence type="ECO:0000256" key="13">
    <source>
        <dbReference type="ARBA" id="ARBA00023180"/>
    </source>
</evidence>
<evidence type="ECO:0000256" key="3">
    <source>
        <dbReference type="ARBA" id="ARBA00009431"/>
    </source>
</evidence>
<accession>A0A1D2JHF3</accession>
<keyword evidence="9" id="KW-0378">Hydrolase</keyword>
<dbReference type="Gene3D" id="3.40.50.1820">
    <property type="entry name" value="alpha/beta hydrolase"/>
    <property type="match status" value="1"/>
</dbReference>
<dbReference type="InterPro" id="IPR007364">
    <property type="entry name" value="SFM1-like"/>
</dbReference>
<dbReference type="SUPFAM" id="SSF53474">
    <property type="entry name" value="alpha/beta-Hydrolases"/>
    <property type="match status" value="1"/>
</dbReference>
<evidence type="ECO:0000256" key="7">
    <source>
        <dbReference type="ARBA" id="ARBA00022703"/>
    </source>
</evidence>
<name>A0A1D2JHF3_PARBR</name>
<evidence type="ECO:0000256" key="11">
    <source>
        <dbReference type="ARBA" id="ARBA00023034"/>
    </source>
</evidence>
<dbReference type="VEuPathDB" id="FungiDB:PABG_06619"/>
<dbReference type="GO" id="GO:0006915">
    <property type="term" value="P:apoptotic process"/>
    <property type="evidence" value="ECO:0007669"/>
    <property type="project" value="UniProtKB-KW"/>
</dbReference>
<dbReference type="EMBL" id="LZYO01000094">
    <property type="protein sequence ID" value="ODH35615.1"/>
    <property type="molecule type" value="Genomic_DNA"/>
</dbReference>
<dbReference type="AlphaFoldDB" id="A0A1D2JHF3"/>
<gene>
    <name evidence="21" type="ORF">ACO22_02908</name>
</gene>
<evidence type="ECO:0000256" key="5">
    <source>
        <dbReference type="ARBA" id="ARBA00022670"/>
    </source>
</evidence>
<dbReference type="FunFam" id="3.40.50.1820:FF:000121">
    <property type="entry name" value="Carboxypeptidase D"/>
    <property type="match status" value="1"/>
</dbReference>
<keyword evidence="7" id="KW-0053">Apoptosis</keyword>
<keyword evidence="8" id="KW-0732">Signal</keyword>
<evidence type="ECO:0000313" key="21">
    <source>
        <dbReference type="EMBL" id="ODH35615.1"/>
    </source>
</evidence>
<dbReference type="Pfam" id="PF00450">
    <property type="entry name" value="Peptidase_S10"/>
    <property type="match status" value="1"/>
</dbReference>
<keyword evidence="12 20" id="KW-0472">Membrane</keyword>
<dbReference type="GO" id="GO:0035241">
    <property type="term" value="F:protein-arginine omega-N monomethyltransferase activity"/>
    <property type="evidence" value="ECO:0007669"/>
    <property type="project" value="TreeGrafter"/>
</dbReference>
<evidence type="ECO:0000256" key="1">
    <source>
        <dbReference type="ARBA" id="ARBA00001003"/>
    </source>
</evidence>
<feature type="compositionally biased region" description="Polar residues" evidence="19">
    <location>
        <begin position="678"/>
        <end position="690"/>
    </location>
</feature>
<dbReference type="VEuPathDB" id="FungiDB:PADG_02347"/>
<evidence type="ECO:0000256" key="9">
    <source>
        <dbReference type="ARBA" id="ARBA00022801"/>
    </source>
</evidence>
<dbReference type="GO" id="GO:0006508">
    <property type="term" value="P:proteolysis"/>
    <property type="evidence" value="ECO:0007669"/>
    <property type="project" value="UniProtKB-KW"/>
</dbReference>
<comment type="function">
    <text evidence="14">Protease with a carboxypeptidase B-like function involved in the C-terminal processing of the lysine and arginine residues from protein precursors. Promotes cell fusion and is involved in the programmed cell death.</text>
</comment>
<evidence type="ECO:0000256" key="2">
    <source>
        <dbReference type="ARBA" id="ARBA00004393"/>
    </source>
</evidence>
<dbReference type="VEuPathDB" id="FungiDB:PADG_02348"/>
<dbReference type="InterPro" id="IPR029058">
    <property type="entry name" value="AB_hydrolase_fold"/>
</dbReference>
<evidence type="ECO:0000256" key="10">
    <source>
        <dbReference type="ARBA" id="ARBA00022989"/>
    </source>
</evidence>
<evidence type="ECO:0000256" key="15">
    <source>
        <dbReference type="ARBA" id="ARBA00038895"/>
    </source>
</evidence>
<keyword evidence="13" id="KW-0325">Glycoprotein</keyword>
<dbReference type="GO" id="GO:0004185">
    <property type="term" value="F:serine-type carboxypeptidase activity"/>
    <property type="evidence" value="ECO:0007669"/>
    <property type="project" value="UniProtKB-EC"/>
</dbReference>
<proteinExistence type="inferred from homology"/>
<dbReference type="GO" id="GO:0005794">
    <property type="term" value="C:Golgi apparatus"/>
    <property type="evidence" value="ECO:0007669"/>
    <property type="project" value="UniProtKB-SubCell"/>
</dbReference>
<keyword evidence="11" id="KW-0333">Golgi apparatus</keyword>
<reference evidence="21 22" key="1">
    <citation type="submission" date="2016-06" db="EMBL/GenBank/DDBJ databases">
        <authorList>
            <person name="Kjaerup R.B."/>
            <person name="Dalgaard T.S."/>
            <person name="Juul-Madsen H.R."/>
        </authorList>
    </citation>
    <scope>NUCLEOTIDE SEQUENCE [LARGE SCALE GENOMIC DNA]</scope>
    <source>
        <strain evidence="21 22">Pb300</strain>
    </source>
</reference>
<dbReference type="PANTHER" id="PTHR35517">
    <property type="entry name" value="PROTEIN ARGININE N-METHYLTRANSFERASE SFM1"/>
    <property type="match status" value="1"/>
</dbReference>
<dbReference type="EC" id="3.4.16.6" evidence="15"/>
<dbReference type="CDD" id="cd18090">
    <property type="entry name" value="Arginine_MT_Sfm1"/>
    <property type="match status" value="1"/>
</dbReference>
<dbReference type="PRINTS" id="PR00724">
    <property type="entry name" value="CRBOXYPTASEC"/>
</dbReference>
<evidence type="ECO:0000256" key="18">
    <source>
        <dbReference type="ARBA" id="ARBA00042717"/>
    </source>
</evidence>
<evidence type="ECO:0000313" key="22">
    <source>
        <dbReference type="Proteomes" id="UP000242814"/>
    </source>
</evidence>
<evidence type="ECO:0000256" key="8">
    <source>
        <dbReference type="ARBA" id="ARBA00022729"/>
    </source>
</evidence>
<dbReference type="PANTHER" id="PTHR35517:SF1">
    <property type="entry name" value="PROTEIN ARGININE N-METHYLTRANSFERASE SFM1"/>
    <property type="match status" value="1"/>
</dbReference>
<keyword evidence="5" id="KW-0645">Protease</keyword>
<organism evidence="21 22">
    <name type="scientific">Paracoccidioides brasiliensis</name>
    <dbReference type="NCBI Taxonomy" id="121759"/>
    <lineage>
        <taxon>Eukaryota</taxon>
        <taxon>Fungi</taxon>
        <taxon>Dikarya</taxon>
        <taxon>Ascomycota</taxon>
        <taxon>Pezizomycotina</taxon>
        <taxon>Eurotiomycetes</taxon>
        <taxon>Eurotiomycetidae</taxon>
        <taxon>Onygenales</taxon>
        <taxon>Ajellomycetaceae</taxon>
        <taxon>Paracoccidioides</taxon>
    </lineage>
</organism>
<dbReference type="Pfam" id="PF04252">
    <property type="entry name" value="SFM1-like"/>
    <property type="match status" value="1"/>
</dbReference>
<comment type="caution">
    <text evidence="21">The sequence shown here is derived from an EMBL/GenBank/DDBJ whole genome shotgun (WGS) entry which is preliminary data.</text>
</comment>
<protein>
    <recommendedName>
        <fullName evidence="17">Pheromone-processing carboxypeptidase KEX1</fullName>
        <ecNumber evidence="15">3.4.16.6</ecNumber>
    </recommendedName>
    <alternativeName>
        <fullName evidence="18">Carboxypeptidase D</fullName>
    </alternativeName>
    <alternativeName>
        <fullName evidence="16">Pheromone-processing carboxypeptidase kex1</fullName>
    </alternativeName>
</protein>
<evidence type="ECO:0000256" key="17">
    <source>
        <dbReference type="ARBA" id="ARBA00040628"/>
    </source>
</evidence>